<reference evidence="2 3" key="1">
    <citation type="journal article" date="2013" name="Genome Announc.">
        <title>Genome Sequence of the Pyrene- and Fluoranthene-Degrading Bacterium Cycloclasticus sp. Strain PY97M.</title>
        <authorList>
            <person name="Cui Z."/>
            <person name="Xu G."/>
            <person name="Li Q."/>
            <person name="Gao W."/>
            <person name="Zheng L."/>
        </authorList>
    </citation>
    <scope>NUCLEOTIDE SEQUENCE [LARGE SCALE GENOMIC DNA]</scope>
    <source>
        <strain evidence="2 3">PY97M</strain>
    </source>
</reference>
<protein>
    <recommendedName>
        <fullName evidence="1">Phasin domain-containing protein</fullName>
    </recommendedName>
</protein>
<evidence type="ECO:0000313" key="3">
    <source>
        <dbReference type="Proteomes" id="UP000015462"/>
    </source>
</evidence>
<sequence>MIKDLNSFTQPISKLVELNTHHFDTLMDAQKKAAEDYKKLVQQRMQTATKIKDPIALASFVTDQMALAQSNYEKMVDNSRVMFETMTGYNAEVIKLFQESTVQLKKEIDKETKK</sequence>
<dbReference type="InterPro" id="IPR018968">
    <property type="entry name" value="Phasin"/>
</dbReference>
<dbReference type="AlphaFoldDB" id="A0AB33Z4M8"/>
<proteinExistence type="predicted"/>
<dbReference type="EMBL" id="ASHL01000001">
    <property type="protein sequence ID" value="EPD14192.1"/>
    <property type="molecule type" value="Genomic_DNA"/>
</dbReference>
<gene>
    <name evidence="2" type="ORF">L196_01805</name>
</gene>
<evidence type="ECO:0000313" key="2">
    <source>
        <dbReference type="EMBL" id="EPD14192.1"/>
    </source>
</evidence>
<dbReference type="Pfam" id="PF09361">
    <property type="entry name" value="Phasin_2"/>
    <property type="match status" value="1"/>
</dbReference>
<name>A0AB33Z4M8_9GAMM</name>
<organism evidence="2 3">
    <name type="scientific">Cycloclasticus pugetii</name>
    <dbReference type="NCBI Taxonomy" id="34068"/>
    <lineage>
        <taxon>Bacteria</taxon>
        <taxon>Pseudomonadati</taxon>
        <taxon>Pseudomonadota</taxon>
        <taxon>Gammaproteobacteria</taxon>
        <taxon>Thiotrichales</taxon>
        <taxon>Piscirickettsiaceae</taxon>
        <taxon>Cycloclasticus</taxon>
    </lineage>
</organism>
<comment type="caution">
    <text evidence="2">The sequence shown here is derived from an EMBL/GenBank/DDBJ whole genome shotgun (WGS) entry which is preliminary data.</text>
</comment>
<feature type="domain" description="Phasin" evidence="1">
    <location>
        <begin position="9"/>
        <end position="99"/>
    </location>
</feature>
<dbReference type="Proteomes" id="UP000015462">
    <property type="component" value="Unassembled WGS sequence"/>
</dbReference>
<accession>A0AB33Z4M8</accession>
<dbReference type="RefSeq" id="WP_015005434.1">
    <property type="nucleotide sequence ID" value="NZ_FQZJ01000002.1"/>
</dbReference>
<keyword evidence="3" id="KW-1185">Reference proteome</keyword>
<evidence type="ECO:0000259" key="1">
    <source>
        <dbReference type="Pfam" id="PF09361"/>
    </source>
</evidence>